<feature type="transmembrane region" description="Helical" evidence="1">
    <location>
        <begin position="35"/>
        <end position="57"/>
    </location>
</feature>
<dbReference type="AlphaFoldDB" id="A0A2G5SHW5"/>
<gene>
    <name evidence="2" type="ORF">B9Z55_026760</name>
</gene>
<comment type="caution">
    <text evidence="2">The sequence shown here is derived from an EMBL/GenBank/DDBJ whole genome shotgun (WGS) entry which is preliminary data.</text>
</comment>
<dbReference type="InterPro" id="IPR018817">
    <property type="entry name" value="7TM_GPCR_serpentine_rcpt_Srz"/>
</dbReference>
<keyword evidence="3" id="KW-1185">Reference proteome</keyword>
<evidence type="ECO:0000313" key="3">
    <source>
        <dbReference type="Proteomes" id="UP000230233"/>
    </source>
</evidence>
<dbReference type="PANTHER" id="PTHR31720:SF3">
    <property type="entry name" value="SERPENTINE RECEPTOR, CLASS Z-RELATED"/>
    <property type="match status" value="1"/>
</dbReference>
<dbReference type="EMBL" id="PDUG01000007">
    <property type="protein sequence ID" value="PIC14446.1"/>
    <property type="molecule type" value="Genomic_DNA"/>
</dbReference>
<dbReference type="PANTHER" id="PTHR31720">
    <property type="entry name" value="SERPENTINE RECEPTOR, CLASS Z-RELATED"/>
    <property type="match status" value="1"/>
</dbReference>
<proteinExistence type="predicted"/>
<keyword evidence="1" id="KW-0472">Membrane</keyword>
<reference evidence="3" key="1">
    <citation type="submission" date="2017-10" db="EMBL/GenBank/DDBJ databases">
        <title>Rapid genome shrinkage in a self-fertile nematode reveals novel sperm competition proteins.</title>
        <authorList>
            <person name="Yin D."/>
            <person name="Schwarz E.M."/>
            <person name="Thomas C.G."/>
            <person name="Felde R.L."/>
            <person name="Korf I.F."/>
            <person name="Cutter A.D."/>
            <person name="Schartner C.M."/>
            <person name="Ralston E.J."/>
            <person name="Meyer B.J."/>
            <person name="Haag E.S."/>
        </authorList>
    </citation>
    <scope>NUCLEOTIDE SEQUENCE [LARGE SCALE GENOMIC DNA]</scope>
    <source>
        <strain evidence="3">JU1422</strain>
    </source>
</reference>
<evidence type="ECO:0000256" key="1">
    <source>
        <dbReference type="SAM" id="Phobius"/>
    </source>
</evidence>
<evidence type="ECO:0000313" key="2">
    <source>
        <dbReference type="EMBL" id="PIC14446.1"/>
    </source>
</evidence>
<keyword evidence="1" id="KW-0812">Transmembrane</keyword>
<keyword evidence="1" id="KW-1133">Transmembrane helix</keyword>
<dbReference type="Proteomes" id="UP000230233">
    <property type="component" value="Unassembled WGS sequence"/>
</dbReference>
<organism evidence="2 3">
    <name type="scientific">Caenorhabditis nigoni</name>
    <dbReference type="NCBI Taxonomy" id="1611254"/>
    <lineage>
        <taxon>Eukaryota</taxon>
        <taxon>Metazoa</taxon>
        <taxon>Ecdysozoa</taxon>
        <taxon>Nematoda</taxon>
        <taxon>Chromadorea</taxon>
        <taxon>Rhabditida</taxon>
        <taxon>Rhabditina</taxon>
        <taxon>Rhabditomorpha</taxon>
        <taxon>Rhabditoidea</taxon>
        <taxon>Rhabditidae</taxon>
        <taxon>Peloderinae</taxon>
        <taxon>Caenorhabditis</taxon>
    </lineage>
</organism>
<feature type="transmembrane region" description="Helical" evidence="1">
    <location>
        <begin position="6"/>
        <end position="23"/>
    </location>
</feature>
<protein>
    <recommendedName>
        <fullName evidence="4">Serpentine receptor class gamma</fullName>
    </recommendedName>
</protein>
<evidence type="ECO:0008006" key="4">
    <source>
        <dbReference type="Google" id="ProtNLM"/>
    </source>
</evidence>
<accession>A0A2G5SHW5</accession>
<name>A0A2G5SHW5_9PELO</name>
<feature type="transmembrane region" description="Helical" evidence="1">
    <location>
        <begin position="63"/>
        <end position="87"/>
    </location>
</feature>
<dbReference type="OrthoDB" id="5876505at2759"/>
<sequence length="128" mass="14674">MNISFFASALLYIPILISVRKLSHLRSVQESKPQIYIFWQTMTALVVKLIYAPYVAFVYSDDIGVMIGFTRLLDVFSVPVIIQLSYLTCNRQNIITLFGSFKGMTLIKELIKPEATTRVSPDPRRHMI</sequence>
<dbReference type="Pfam" id="PF10325">
    <property type="entry name" value="7TM_GPCR_Srz"/>
    <property type="match status" value="1"/>
</dbReference>